<dbReference type="InterPro" id="IPR001841">
    <property type="entry name" value="Znf_RING"/>
</dbReference>
<feature type="domain" description="RING-type" evidence="5">
    <location>
        <begin position="92"/>
        <end position="133"/>
    </location>
</feature>
<protein>
    <recommendedName>
        <fullName evidence="5">RING-type domain-containing protein</fullName>
    </recommendedName>
</protein>
<dbReference type="SMART" id="SM00184">
    <property type="entry name" value="RING"/>
    <property type="match status" value="6"/>
</dbReference>
<feature type="domain" description="RING-type" evidence="5">
    <location>
        <begin position="276"/>
        <end position="313"/>
    </location>
</feature>
<organism evidence="6 7">
    <name type="scientific">Stentor coeruleus</name>
    <dbReference type="NCBI Taxonomy" id="5963"/>
    <lineage>
        <taxon>Eukaryota</taxon>
        <taxon>Sar</taxon>
        <taxon>Alveolata</taxon>
        <taxon>Ciliophora</taxon>
        <taxon>Postciliodesmatophora</taxon>
        <taxon>Heterotrichea</taxon>
        <taxon>Heterotrichida</taxon>
        <taxon>Stentoridae</taxon>
        <taxon>Stentor</taxon>
    </lineage>
</organism>
<evidence type="ECO:0000259" key="5">
    <source>
        <dbReference type="PROSITE" id="PS50089"/>
    </source>
</evidence>
<gene>
    <name evidence="6" type="ORF">SteCoe_25384</name>
</gene>
<dbReference type="AlphaFoldDB" id="A0A1R2BFA9"/>
<evidence type="ECO:0000256" key="1">
    <source>
        <dbReference type="ARBA" id="ARBA00022723"/>
    </source>
</evidence>
<evidence type="ECO:0000256" key="3">
    <source>
        <dbReference type="ARBA" id="ARBA00022833"/>
    </source>
</evidence>
<dbReference type="EMBL" id="MPUH01000689">
    <property type="protein sequence ID" value="OMJ75462.1"/>
    <property type="molecule type" value="Genomic_DNA"/>
</dbReference>
<keyword evidence="7" id="KW-1185">Reference proteome</keyword>
<keyword evidence="2 4" id="KW-0863">Zinc-finger</keyword>
<dbReference type="InterPro" id="IPR017907">
    <property type="entry name" value="Znf_RING_CS"/>
</dbReference>
<evidence type="ECO:0000313" key="6">
    <source>
        <dbReference type="EMBL" id="OMJ75462.1"/>
    </source>
</evidence>
<dbReference type="PROSITE" id="PS00518">
    <property type="entry name" value="ZF_RING_1"/>
    <property type="match status" value="2"/>
</dbReference>
<comment type="caution">
    <text evidence="6">The sequence shown here is derived from an EMBL/GenBank/DDBJ whole genome shotgun (WGS) entry which is preliminary data.</text>
</comment>
<proteinExistence type="predicted"/>
<dbReference type="GO" id="GO:0008270">
    <property type="term" value="F:zinc ion binding"/>
    <property type="evidence" value="ECO:0007669"/>
    <property type="project" value="UniProtKB-KW"/>
</dbReference>
<dbReference type="Proteomes" id="UP000187209">
    <property type="component" value="Unassembled WGS sequence"/>
</dbReference>
<keyword evidence="1" id="KW-0479">Metal-binding</keyword>
<evidence type="ECO:0000313" key="7">
    <source>
        <dbReference type="Proteomes" id="UP000187209"/>
    </source>
</evidence>
<name>A0A1R2BFA9_9CILI</name>
<dbReference type="PROSITE" id="PS50089">
    <property type="entry name" value="ZF_RING_2"/>
    <property type="match status" value="2"/>
</dbReference>
<reference evidence="6 7" key="1">
    <citation type="submission" date="2016-11" db="EMBL/GenBank/DDBJ databases">
        <title>The macronuclear genome of Stentor coeruleus: a giant cell with tiny introns.</title>
        <authorList>
            <person name="Slabodnick M."/>
            <person name="Ruby J.G."/>
            <person name="Reiff S.B."/>
            <person name="Swart E.C."/>
            <person name="Gosai S."/>
            <person name="Prabakaran S."/>
            <person name="Witkowska E."/>
            <person name="Larue G.E."/>
            <person name="Fisher S."/>
            <person name="Freeman R.M."/>
            <person name="Gunawardena J."/>
            <person name="Chu W."/>
            <person name="Stover N.A."/>
            <person name="Gregory B.D."/>
            <person name="Nowacki M."/>
            <person name="Derisi J."/>
            <person name="Roy S.W."/>
            <person name="Marshall W.F."/>
            <person name="Sood P."/>
        </authorList>
    </citation>
    <scope>NUCLEOTIDE SEQUENCE [LARGE SCALE GENOMIC DNA]</scope>
    <source>
        <strain evidence="6">WM001</strain>
    </source>
</reference>
<sequence>MMSISQVKCLSYCLLCKESFSYYINQSKYHGLCKTHINEHLSEYKCVYCDSNVKRNVTQASFCIFCNTNNELYPMQCGHRLCNLCSDYYSYCIICNPKCSYCNKPSSLFIEKCGHSMCDQCILKGPEKCRQCNPVMCLCCQTTKTEPLSDYCIKCEGICTSCDQKKSYLKVMDCEHPLCQDCVANGFTCMVCGKMFCDACKTYSKKTKLSFLCGHRICNECDSEFWQGKCTICDGIEKYKCQKCLKKTFLYECSNKKHMLCQNCDQTLCPICTYTCCLCIKKIEFDCIKLLNCGHKACQDCVLKESMPECALCPKTRTKVYCFKCHKEYEVLQDGMTSRNCQVCNKKICLGCGGEISLFSFSAHECPFGL</sequence>
<evidence type="ECO:0000256" key="2">
    <source>
        <dbReference type="ARBA" id="ARBA00022771"/>
    </source>
</evidence>
<accession>A0A1R2BFA9</accession>
<keyword evidence="3" id="KW-0862">Zinc</keyword>
<evidence type="ECO:0000256" key="4">
    <source>
        <dbReference type="PROSITE-ProRule" id="PRU00175"/>
    </source>
</evidence>